<reference evidence="1 2" key="1">
    <citation type="journal article" date="2016" name="Mol. Biol. Evol.">
        <title>Comparative Genomics of Early-Diverging Mushroom-Forming Fungi Provides Insights into the Origins of Lignocellulose Decay Capabilities.</title>
        <authorList>
            <person name="Nagy L.G."/>
            <person name="Riley R."/>
            <person name="Tritt A."/>
            <person name="Adam C."/>
            <person name="Daum C."/>
            <person name="Floudas D."/>
            <person name="Sun H."/>
            <person name="Yadav J.S."/>
            <person name="Pangilinan J."/>
            <person name="Larsson K.H."/>
            <person name="Matsuura K."/>
            <person name="Barry K."/>
            <person name="Labutti K."/>
            <person name="Kuo R."/>
            <person name="Ohm R.A."/>
            <person name="Bhattacharya S.S."/>
            <person name="Shirouzu T."/>
            <person name="Yoshinaga Y."/>
            <person name="Martin F.M."/>
            <person name="Grigoriev I.V."/>
            <person name="Hibbett D.S."/>
        </authorList>
    </citation>
    <scope>NUCLEOTIDE SEQUENCE [LARGE SCALE GENOMIC DNA]</scope>
    <source>
        <strain evidence="1 2">CBS 109695</strain>
    </source>
</reference>
<dbReference type="GO" id="GO:0016787">
    <property type="term" value="F:hydrolase activity"/>
    <property type="evidence" value="ECO:0007669"/>
    <property type="project" value="InterPro"/>
</dbReference>
<dbReference type="Gene3D" id="3.40.50.450">
    <property type="match status" value="1"/>
</dbReference>
<dbReference type="OrthoDB" id="414463at2759"/>
<keyword evidence="2" id="KW-1185">Reference proteome</keyword>
<organism evidence="1 2">
    <name type="scientific">Athelia psychrophila</name>
    <dbReference type="NCBI Taxonomy" id="1759441"/>
    <lineage>
        <taxon>Eukaryota</taxon>
        <taxon>Fungi</taxon>
        <taxon>Dikarya</taxon>
        <taxon>Basidiomycota</taxon>
        <taxon>Agaricomycotina</taxon>
        <taxon>Agaricomycetes</taxon>
        <taxon>Agaricomycetidae</taxon>
        <taxon>Atheliales</taxon>
        <taxon>Atheliaceae</taxon>
        <taxon>Athelia</taxon>
    </lineage>
</organism>
<dbReference type="NCBIfam" id="TIGR00730">
    <property type="entry name" value="Rossman fold protein, TIGR00730 family"/>
    <property type="match status" value="1"/>
</dbReference>
<dbReference type="InterPro" id="IPR031100">
    <property type="entry name" value="LOG_fam"/>
</dbReference>
<gene>
    <name evidence="1" type="ORF">FIBSPDRAFT_916372</name>
</gene>
<dbReference type="Pfam" id="PF03641">
    <property type="entry name" value="Lysine_decarbox"/>
    <property type="match status" value="1"/>
</dbReference>
<name>A0A166VBJ2_9AGAM</name>
<accession>A0A166VBJ2</accession>
<dbReference type="SUPFAM" id="SSF102405">
    <property type="entry name" value="MCP/YpsA-like"/>
    <property type="match status" value="1"/>
</dbReference>
<dbReference type="AlphaFoldDB" id="A0A166VBJ2"/>
<dbReference type="InterPro" id="IPR005269">
    <property type="entry name" value="LOG"/>
</dbReference>
<protein>
    <recommendedName>
        <fullName evidence="3">Lysine decarboxylase</fullName>
    </recommendedName>
</protein>
<evidence type="ECO:0000313" key="1">
    <source>
        <dbReference type="EMBL" id="KZP32547.1"/>
    </source>
</evidence>
<dbReference type="STRING" id="436010.A0A166VBJ2"/>
<dbReference type="EMBL" id="KV417485">
    <property type="protein sequence ID" value="KZP32547.1"/>
    <property type="molecule type" value="Genomic_DNA"/>
</dbReference>
<dbReference type="PANTHER" id="PTHR31223">
    <property type="entry name" value="LOG FAMILY PROTEIN YJL055W"/>
    <property type="match status" value="1"/>
</dbReference>
<evidence type="ECO:0000313" key="2">
    <source>
        <dbReference type="Proteomes" id="UP000076532"/>
    </source>
</evidence>
<sequence>MEKITRAVAVYCGSSIGTQKAYQLAALSLGKALAASKSPLIYGGGSKGIMGIVSGAVLDGGGDVTGVVPAAMLAGGGEGEKVDQNGKSKAPAVNVMLNERGREKIQNVVVSSMHERKIEMAKRARGFIGLPGGYGTFEEILEVITWTQLNIHSKPVVVLNVLNFYEPLRALVRQAVSEGFVEPQNELLVVFVDGPSLGSAEKTEWIASQESFDWGEAAIEALDKWADDVQGIKKKYTWDWSKGTGCLDP</sequence>
<proteinExistence type="predicted"/>
<dbReference type="GO" id="GO:0009691">
    <property type="term" value="P:cytokinin biosynthetic process"/>
    <property type="evidence" value="ECO:0007669"/>
    <property type="project" value="InterPro"/>
</dbReference>
<evidence type="ECO:0008006" key="3">
    <source>
        <dbReference type="Google" id="ProtNLM"/>
    </source>
</evidence>
<dbReference type="Proteomes" id="UP000076532">
    <property type="component" value="Unassembled WGS sequence"/>
</dbReference>